<organism evidence="3">
    <name type="scientific">Grosmannia clavigera (strain kw1407 / UAMH 11150)</name>
    <name type="common">Blue stain fungus</name>
    <name type="synonym">Graphiocladiella clavigera</name>
    <dbReference type="NCBI Taxonomy" id="655863"/>
    <lineage>
        <taxon>Eukaryota</taxon>
        <taxon>Fungi</taxon>
        <taxon>Dikarya</taxon>
        <taxon>Ascomycota</taxon>
        <taxon>Pezizomycotina</taxon>
        <taxon>Sordariomycetes</taxon>
        <taxon>Sordariomycetidae</taxon>
        <taxon>Ophiostomatales</taxon>
        <taxon>Ophiostomataceae</taxon>
        <taxon>Leptographium</taxon>
    </lineage>
</organism>
<gene>
    <name evidence="2" type="ORF">CMQ_7309</name>
</gene>
<evidence type="ECO:0000313" key="3">
    <source>
        <dbReference type="Proteomes" id="UP000007796"/>
    </source>
</evidence>
<name>F0XPM3_GROCL</name>
<dbReference type="RefSeq" id="XP_014169789.1">
    <property type="nucleotide sequence ID" value="XM_014314314.1"/>
</dbReference>
<dbReference type="OrthoDB" id="4802756at2759"/>
<keyword evidence="3" id="KW-1185">Reference proteome</keyword>
<dbReference type="HOGENOM" id="CLU_1061934_0_0_1"/>
<keyword evidence="1" id="KW-0472">Membrane</keyword>
<dbReference type="EMBL" id="GL629801">
    <property type="protein sequence ID" value="EFX00307.1"/>
    <property type="molecule type" value="Genomic_DNA"/>
</dbReference>
<sequence>MLPRHLDIHPRQTLTPTLPSSFVQLRSGRTGCSRAPVLLPSASCEMTTRPGCVCCLSQLDLIVFSVFSVSFAVASGLLMAIVANCHDATQNARPGAAHIQLSPTQRAQFSFQPFELTDVCFACTRPNATVLFACNVQFDWFDPNSVKENNVTSCSCSYSWHWDGQAAANGANNTYDAVDFLVCSNHHSSLFEMRVNFFSDPTNLTLFMSHYYKDSSLWGAPYLYVQTWAMPILNLTRESRDNESMRYFKAGPILANITGLDG</sequence>
<dbReference type="eggNOG" id="ENOG502RKI8">
    <property type="taxonomic scope" value="Eukaryota"/>
</dbReference>
<feature type="transmembrane region" description="Helical" evidence="1">
    <location>
        <begin position="61"/>
        <end position="83"/>
    </location>
</feature>
<reference evidence="2 3" key="1">
    <citation type="journal article" date="2011" name="Proc. Natl. Acad. Sci. U.S.A.">
        <title>Genome and transcriptome analyses of the mountain pine beetle-fungal symbiont Grosmannia clavigera, a lodgepole pine pathogen.</title>
        <authorList>
            <person name="DiGuistini S."/>
            <person name="Wang Y."/>
            <person name="Liao N.Y."/>
            <person name="Taylor G."/>
            <person name="Tanguay P."/>
            <person name="Feau N."/>
            <person name="Henrissat B."/>
            <person name="Chan S.K."/>
            <person name="Hesse-Orce U."/>
            <person name="Alamouti S.M."/>
            <person name="Tsui C.K.M."/>
            <person name="Docking R.T."/>
            <person name="Levasseur A."/>
            <person name="Haridas S."/>
            <person name="Robertson G."/>
            <person name="Birol I."/>
            <person name="Holt R.A."/>
            <person name="Marra M.A."/>
            <person name="Hamelin R.C."/>
            <person name="Hirst M."/>
            <person name="Jones S.J.M."/>
            <person name="Bohlmann J."/>
            <person name="Breuil C."/>
        </authorList>
    </citation>
    <scope>NUCLEOTIDE SEQUENCE [LARGE SCALE GENOMIC DNA]</scope>
    <source>
        <strain evidence="3">kw1407 / UAMH 11150</strain>
    </source>
</reference>
<proteinExistence type="predicted"/>
<dbReference type="GeneID" id="25980839"/>
<keyword evidence="1" id="KW-0812">Transmembrane</keyword>
<dbReference type="Proteomes" id="UP000007796">
    <property type="component" value="Unassembled WGS sequence"/>
</dbReference>
<evidence type="ECO:0000313" key="2">
    <source>
        <dbReference type="EMBL" id="EFX00307.1"/>
    </source>
</evidence>
<evidence type="ECO:0000256" key="1">
    <source>
        <dbReference type="SAM" id="Phobius"/>
    </source>
</evidence>
<protein>
    <submittedName>
        <fullName evidence="2">Uncharacterized protein</fullName>
    </submittedName>
</protein>
<dbReference type="InParanoid" id="F0XPM3"/>
<dbReference type="AlphaFoldDB" id="F0XPM3"/>
<keyword evidence="1" id="KW-1133">Transmembrane helix</keyword>
<accession>F0XPM3</accession>